<sequence>MNAHKTIAPGTTGIEGSGKMLKAMVGIGVLCALLIVMTYEGTRGRIETLKAEALEAAIFEVLPGTTRMTIYELGGEGIFTPSDGKDRSKTLVYAGFDEQGALTGIGVEASGQGYADIIRILYGYDPFTQTIIGFYVLESKETPGLGDKIEKDANFLANFDALDVSLSDDFSRMVNPVIPVKSGAKTKPWEVEGITGATISSRTIGNIIGESSARLIPTIYQQQDNFKPHHKPLPK</sequence>
<keyword evidence="6 7" id="KW-0472">Membrane</keyword>
<evidence type="ECO:0000256" key="5">
    <source>
        <dbReference type="ARBA" id="ARBA00022982"/>
    </source>
</evidence>
<keyword evidence="6" id="KW-1003">Cell membrane</keyword>
<comment type="caution">
    <text evidence="9">The sequence shown here is derived from an EMBL/GenBank/DDBJ whole genome shotgun (WGS) entry which is preliminary data.</text>
</comment>
<evidence type="ECO:0000313" key="9">
    <source>
        <dbReference type="EMBL" id="MFC4870929.1"/>
    </source>
</evidence>
<keyword evidence="3 6" id="KW-0285">Flavoprotein</keyword>
<comment type="cofactor">
    <cofactor evidence="6">
        <name>FMN</name>
        <dbReference type="ChEBI" id="CHEBI:58210"/>
    </cofactor>
</comment>
<reference evidence="10" key="1">
    <citation type="journal article" date="2019" name="Int. J. Syst. Evol. Microbiol.">
        <title>The Global Catalogue of Microorganisms (GCM) 10K type strain sequencing project: providing services to taxonomists for standard genome sequencing and annotation.</title>
        <authorList>
            <consortium name="The Broad Institute Genomics Platform"/>
            <consortium name="The Broad Institute Genome Sequencing Center for Infectious Disease"/>
            <person name="Wu L."/>
            <person name="Ma J."/>
        </authorList>
    </citation>
    <scope>NUCLEOTIDE SEQUENCE [LARGE SCALE GENOMIC DNA]</scope>
    <source>
        <strain evidence="10">CGMCC 4.7466</strain>
    </source>
</reference>
<name>A0ABV9SX53_9BACT</name>
<comment type="function">
    <text evidence="6">Part of a membrane-bound complex that couples electron transfer with translocation of ions across the membrane.</text>
</comment>
<dbReference type="RefSeq" id="WP_377061930.1">
    <property type="nucleotide sequence ID" value="NZ_JBHSJJ010000002.1"/>
</dbReference>
<evidence type="ECO:0000256" key="3">
    <source>
        <dbReference type="ARBA" id="ARBA00022630"/>
    </source>
</evidence>
<proteinExistence type="inferred from homology"/>
<dbReference type="EMBL" id="JBHSJJ010000002">
    <property type="protein sequence ID" value="MFC4870929.1"/>
    <property type="molecule type" value="Genomic_DNA"/>
</dbReference>
<keyword evidence="1 6" id="KW-0813">Transport</keyword>
<evidence type="ECO:0000256" key="2">
    <source>
        <dbReference type="ARBA" id="ARBA00022553"/>
    </source>
</evidence>
<evidence type="ECO:0000256" key="4">
    <source>
        <dbReference type="ARBA" id="ARBA00022643"/>
    </source>
</evidence>
<protein>
    <recommendedName>
        <fullName evidence="6">Ion-translocating oxidoreductase complex subunit G</fullName>
        <ecNumber evidence="6">7.-.-.-</ecNumber>
    </recommendedName>
    <alternativeName>
        <fullName evidence="6">Rnf electron transport complex subunit G</fullName>
    </alternativeName>
</protein>
<comment type="subcellular location">
    <subcellularLocation>
        <location evidence="6">Cell membrane</location>
        <topology evidence="6">Single-pass membrane protein</topology>
    </subcellularLocation>
</comment>
<evidence type="ECO:0000256" key="1">
    <source>
        <dbReference type="ARBA" id="ARBA00022448"/>
    </source>
</evidence>
<dbReference type="EC" id="7.-.-.-" evidence="6"/>
<keyword evidence="4 6" id="KW-0288">FMN</keyword>
<comment type="subunit">
    <text evidence="6">The complex is composed of six subunits: RnfA, RnfB, RnfC, RnfD, RnfE and RnfG.</text>
</comment>
<dbReference type="Pfam" id="PF04205">
    <property type="entry name" value="FMN_bind"/>
    <property type="match status" value="1"/>
</dbReference>
<feature type="domain" description="FMN-binding" evidence="8">
    <location>
        <begin position="113"/>
        <end position="215"/>
    </location>
</feature>
<dbReference type="HAMAP" id="MF_00479">
    <property type="entry name" value="RsxG_RnfG"/>
    <property type="match status" value="1"/>
</dbReference>
<evidence type="ECO:0000259" key="8">
    <source>
        <dbReference type="SMART" id="SM00900"/>
    </source>
</evidence>
<keyword evidence="6 7" id="KW-0812">Transmembrane</keyword>
<keyword evidence="6 7" id="KW-1133">Transmembrane helix</keyword>
<keyword evidence="5 6" id="KW-0249">Electron transport</keyword>
<dbReference type="InterPro" id="IPR010209">
    <property type="entry name" value="Ion_transpt_RnfG/RsxG"/>
</dbReference>
<keyword evidence="6" id="KW-1278">Translocase</keyword>
<comment type="similarity">
    <text evidence="6">Belongs to the RnfG family.</text>
</comment>
<feature type="modified residue" description="FMN phosphoryl threonine" evidence="6">
    <location>
        <position position="198"/>
    </location>
</feature>
<dbReference type="Proteomes" id="UP001595818">
    <property type="component" value="Unassembled WGS sequence"/>
</dbReference>
<evidence type="ECO:0000256" key="6">
    <source>
        <dbReference type="HAMAP-Rule" id="MF_00479"/>
    </source>
</evidence>
<accession>A0ABV9SX53</accession>
<dbReference type="PANTHER" id="PTHR36118:SF1">
    <property type="entry name" value="ION-TRANSLOCATING OXIDOREDUCTASE COMPLEX SUBUNIT G"/>
    <property type="match status" value="1"/>
</dbReference>
<dbReference type="PANTHER" id="PTHR36118">
    <property type="entry name" value="ION-TRANSLOCATING OXIDOREDUCTASE COMPLEX SUBUNIT G"/>
    <property type="match status" value="1"/>
</dbReference>
<feature type="transmembrane region" description="Helical" evidence="7">
    <location>
        <begin position="20"/>
        <end position="39"/>
    </location>
</feature>
<gene>
    <name evidence="6" type="primary">rnfG</name>
    <name evidence="9" type="ORF">ACFPFU_04470</name>
</gene>
<keyword evidence="2 6" id="KW-0597">Phosphoprotein</keyword>
<evidence type="ECO:0000313" key="10">
    <source>
        <dbReference type="Proteomes" id="UP001595818"/>
    </source>
</evidence>
<dbReference type="InterPro" id="IPR007329">
    <property type="entry name" value="FMN-bd"/>
</dbReference>
<keyword evidence="10" id="KW-1185">Reference proteome</keyword>
<organism evidence="9 10">
    <name type="scientific">Negadavirga shengliensis</name>
    <dbReference type="NCBI Taxonomy" id="1389218"/>
    <lineage>
        <taxon>Bacteria</taxon>
        <taxon>Pseudomonadati</taxon>
        <taxon>Bacteroidota</taxon>
        <taxon>Cytophagia</taxon>
        <taxon>Cytophagales</taxon>
        <taxon>Cyclobacteriaceae</taxon>
        <taxon>Negadavirga</taxon>
    </lineage>
</organism>
<evidence type="ECO:0000256" key="7">
    <source>
        <dbReference type="SAM" id="Phobius"/>
    </source>
</evidence>
<dbReference type="SMART" id="SM00900">
    <property type="entry name" value="FMN_bind"/>
    <property type="match status" value="1"/>
</dbReference>